<dbReference type="OrthoDB" id="6778920at2759"/>
<evidence type="ECO:0000313" key="1">
    <source>
        <dbReference type="EMBL" id="CAF1019326.1"/>
    </source>
</evidence>
<dbReference type="EMBL" id="CAJNOC010004377">
    <property type="protein sequence ID" value="CAF1019326.1"/>
    <property type="molecule type" value="Genomic_DNA"/>
</dbReference>
<reference evidence="1" key="1">
    <citation type="submission" date="2021-02" db="EMBL/GenBank/DDBJ databases">
        <authorList>
            <person name="Nowell W R."/>
        </authorList>
    </citation>
    <scope>NUCLEOTIDE SEQUENCE</scope>
    <source>
        <strain evidence="1">Ploen Becks lab</strain>
    </source>
</reference>
<protein>
    <submittedName>
        <fullName evidence="1">Uncharacterized protein</fullName>
    </submittedName>
</protein>
<keyword evidence="2" id="KW-1185">Reference proteome</keyword>
<gene>
    <name evidence="1" type="ORF">OXX778_LOCUS17297</name>
</gene>
<dbReference type="AlphaFoldDB" id="A0A814I685"/>
<evidence type="ECO:0000313" key="2">
    <source>
        <dbReference type="Proteomes" id="UP000663879"/>
    </source>
</evidence>
<dbReference type="Proteomes" id="UP000663879">
    <property type="component" value="Unassembled WGS sequence"/>
</dbReference>
<sequence length="154" mass="18217">INKAIEKNDLSIESAYPFAPTYRASQKHLYKLRKENLPPLPKERSDIIFEDDYARFTETNCHNRFLLFDTKDNNRIIAFSSDTQLEILSKSKRWHVDGTFKAAPALYKQLYQIHAWDYNEMHACVFIFLINKTEDIYNKMLDELKLAAEKLGFF</sequence>
<proteinExistence type="predicted"/>
<organism evidence="1 2">
    <name type="scientific">Brachionus calyciflorus</name>
    <dbReference type="NCBI Taxonomy" id="104777"/>
    <lineage>
        <taxon>Eukaryota</taxon>
        <taxon>Metazoa</taxon>
        <taxon>Spiralia</taxon>
        <taxon>Gnathifera</taxon>
        <taxon>Rotifera</taxon>
        <taxon>Eurotatoria</taxon>
        <taxon>Monogononta</taxon>
        <taxon>Pseudotrocha</taxon>
        <taxon>Ploima</taxon>
        <taxon>Brachionidae</taxon>
        <taxon>Brachionus</taxon>
    </lineage>
</organism>
<feature type="non-terminal residue" evidence="1">
    <location>
        <position position="1"/>
    </location>
</feature>
<name>A0A814I685_9BILA</name>
<accession>A0A814I685</accession>
<comment type="caution">
    <text evidence="1">The sequence shown here is derived from an EMBL/GenBank/DDBJ whole genome shotgun (WGS) entry which is preliminary data.</text>
</comment>